<accession>A0A6C1E4L6</accession>
<dbReference type="Proteomes" id="UP000501346">
    <property type="component" value="Chromosome SeIV-SeII"/>
</dbReference>
<feature type="domain" description="EF-hand" evidence="6">
    <location>
        <begin position="91"/>
        <end position="126"/>
    </location>
</feature>
<comment type="similarity">
    <text evidence="1">Belongs to the calmodulin family.</text>
</comment>
<keyword evidence="5" id="KW-0106">Calcium</keyword>
<protein>
    <recommendedName>
        <fullName evidence="2">Calmodulin</fullName>
    </recommendedName>
</protein>
<keyword evidence="8" id="KW-1185">Reference proteome</keyword>
<evidence type="ECO:0000256" key="5">
    <source>
        <dbReference type="ARBA" id="ARBA00022837"/>
    </source>
</evidence>
<evidence type="ECO:0000313" key="7">
    <source>
        <dbReference type="EMBL" id="QID84286.1"/>
    </source>
</evidence>
<dbReference type="InterPro" id="IPR002048">
    <property type="entry name" value="EF_hand_dom"/>
</dbReference>
<proteinExistence type="inferred from homology"/>
<dbReference type="EMBL" id="CP049001">
    <property type="protein sequence ID" value="QID84286.1"/>
    <property type="molecule type" value="Genomic_DNA"/>
</dbReference>
<feature type="domain" description="EF-hand" evidence="6">
    <location>
        <begin position="54"/>
        <end position="89"/>
    </location>
</feature>
<dbReference type="Pfam" id="PF13499">
    <property type="entry name" value="EF-hand_7"/>
    <property type="match status" value="2"/>
</dbReference>
<evidence type="ECO:0000256" key="4">
    <source>
        <dbReference type="ARBA" id="ARBA00022737"/>
    </source>
</evidence>
<organism evidence="7 8">
    <name type="scientific">Saccharomyces pastorianus</name>
    <name type="common">Lager yeast</name>
    <name type="synonym">Saccharomyces cerevisiae x Saccharomyces eubayanus</name>
    <dbReference type="NCBI Taxonomy" id="27292"/>
    <lineage>
        <taxon>Eukaryota</taxon>
        <taxon>Fungi</taxon>
        <taxon>Dikarya</taxon>
        <taxon>Ascomycota</taxon>
        <taxon>Saccharomycotina</taxon>
        <taxon>Saccharomycetes</taxon>
        <taxon>Saccharomycetales</taxon>
        <taxon>Saccharomycetaceae</taxon>
        <taxon>Saccharomyces</taxon>
    </lineage>
</organism>
<dbReference type="OrthoDB" id="26525at2759"/>
<dbReference type="InterPro" id="IPR050230">
    <property type="entry name" value="CALM/Myosin/TropC-like"/>
</dbReference>
<sequence>MLRFEQNKYTISSNLTEEQIAEFKEAFALFDKDNNGSISSSELATVMRSLGLSPSEAEVNDLMNEIDVDGNHQIEFSEFLALMSRQLKSNDSEQELLEAFKVFDKNGDGLISAAELKHVLTSIGEKLTDAEVDDMLREVSDGSGEINIQQFAALLSK</sequence>
<dbReference type="SMART" id="SM00054">
    <property type="entry name" value="EFh"/>
    <property type="match status" value="3"/>
</dbReference>
<evidence type="ECO:0000313" key="8">
    <source>
        <dbReference type="Proteomes" id="UP000501346"/>
    </source>
</evidence>
<dbReference type="InterPro" id="IPR011992">
    <property type="entry name" value="EF-hand-dom_pair"/>
</dbReference>
<dbReference type="SUPFAM" id="SSF47473">
    <property type="entry name" value="EF-hand"/>
    <property type="match status" value="1"/>
</dbReference>
<name>A0A6C1E4L6_SACPS</name>
<evidence type="ECO:0000256" key="1">
    <source>
        <dbReference type="ARBA" id="ARBA00009763"/>
    </source>
</evidence>
<dbReference type="InterPro" id="IPR018247">
    <property type="entry name" value="EF_Hand_1_Ca_BS"/>
</dbReference>
<dbReference type="PANTHER" id="PTHR23048">
    <property type="entry name" value="MYOSIN LIGHT CHAIN 1, 3"/>
    <property type="match status" value="1"/>
</dbReference>
<dbReference type="GO" id="GO:0005509">
    <property type="term" value="F:calcium ion binding"/>
    <property type="evidence" value="ECO:0007669"/>
    <property type="project" value="InterPro"/>
</dbReference>
<evidence type="ECO:0000256" key="3">
    <source>
        <dbReference type="ARBA" id="ARBA00022723"/>
    </source>
</evidence>
<dbReference type="Gene3D" id="1.10.238.10">
    <property type="entry name" value="EF-hand"/>
    <property type="match status" value="1"/>
</dbReference>
<keyword evidence="4" id="KW-0677">Repeat</keyword>
<evidence type="ECO:0000256" key="2">
    <source>
        <dbReference type="ARBA" id="ARBA00020786"/>
    </source>
</evidence>
<dbReference type="AlphaFoldDB" id="A0A6C1E4L6"/>
<dbReference type="CDD" id="cd00051">
    <property type="entry name" value="EFh"/>
    <property type="match status" value="2"/>
</dbReference>
<evidence type="ECO:0000259" key="6">
    <source>
        <dbReference type="PROSITE" id="PS50222"/>
    </source>
</evidence>
<feature type="domain" description="EF-hand" evidence="6">
    <location>
        <begin position="18"/>
        <end position="53"/>
    </location>
</feature>
<reference evidence="7 8" key="1">
    <citation type="journal article" date="2019" name="BMC Genomics">
        <title>Chromosome level assembly and comparative genome analysis confirm lager-brewing yeasts originated from a single hybridization.</title>
        <authorList>
            <person name="Salazar A.N."/>
            <person name="Gorter de Vries A.R."/>
            <person name="van den Broek M."/>
            <person name="Brouwers N."/>
            <person name="de la Torre Cortes P."/>
            <person name="Kuijpers N.G.A."/>
            <person name="Daran J.G."/>
            <person name="Abeel T."/>
        </authorList>
    </citation>
    <scope>NUCLEOTIDE SEQUENCE [LARGE SCALE GENOMIC DNA]</scope>
    <source>
        <strain evidence="7 8">CBS 1483</strain>
    </source>
</reference>
<dbReference type="GO" id="GO:0016460">
    <property type="term" value="C:myosin II complex"/>
    <property type="evidence" value="ECO:0007669"/>
    <property type="project" value="TreeGrafter"/>
</dbReference>
<dbReference type="PROSITE" id="PS50222">
    <property type="entry name" value="EF_HAND_2"/>
    <property type="match status" value="3"/>
</dbReference>
<dbReference type="PROSITE" id="PS00018">
    <property type="entry name" value="EF_HAND_1"/>
    <property type="match status" value="3"/>
</dbReference>
<dbReference type="FunFam" id="1.10.238.10:FF:000224">
    <property type="entry name" value="CMD1p Calmodulin"/>
    <property type="match status" value="1"/>
</dbReference>
<gene>
    <name evidence="7" type="primary">CMD1_2</name>
    <name evidence="7" type="ORF">GRS66_006786</name>
</gene>
<dbReference type="PANTHER" id="PTHR23048:SF0">
    <property type="entry name" value="CALMODULIN LIKE 3"/>
    <property type="match status" value="1"/>
</dbReference>
<keyword evidence="3" id="KW-0479">Metal-binding</keyword>